<evidence type="ECO:0000256" key="2">
    <source>
        <dbReference type="ARBA" id="ARBA00023125"/>
    </source>
</evidence>
<keyword evidence="6" id="KW-1185">Reference proteome</keyword>
<dbReference type="PROSITE" id="PS51118">
    <property type="entry name" value="HTH_HXLR"/>
    <property type="match status" value="1"/>
</dbReference>
<reference evidence="5" key="1">
    <citation type="journal article" date="2014" name="Int. J. Syst. Evol. Microbiol.">
        <title>Complete genome of a new Firmicutes species belonging to the dominant human colonic microbiota ('Ruminococcus bicirculans') reveals two chromosomes and a selective capacity to utilize plant glucans.</title>
        <authorList>
            <consortium name="NISC Comparative Sequencing Program"/>
            <person name="Wegmann U."/>
            <person name="Louis P."/>
            <person name="Goesmann A."/>
            <person name="Henrissat B."/>
            <person name="Duncan S.H."/>
            <person name="Flint H.J."/>
        </authorList>
    </citation>
    <scope>NUCLEOTIDE SEQUENCE</scope>
    <source>
        <strain evidence="5">VKM Ac-1246</strain>
    </source>
</reference>
<proteinExistence type="predicted"/>
<dbReference type="Proteomes" id="UP001142292">
    <property type="component" value="Unassembled WGS sequence"/>
</dbReference>
<dbReference type="InterPro" id="IPR002577">
    <property type="entry name" value="HTH_HxlR"/>
</dbReference>
<protein>
    <submittedName>
        <fullName evidence="5">Transcriptional regulator</fullName>
    </submittedName>
</protein>
<dbReference type="InterPro" id="IPR036390">
    <property type="entry name" value="WH_DNA-bd_sf"/>
</dbReference>
<dbReference type="PANTHER" id="PTHR33204:SF18">
    <property type="entry name" value="TRANSCRIPTIONAL REGULATORY PROTEIN"/>
    <property type="match status" value="1"/>
</dbReference>
<dbReference type="RefSeq" id="WP_189116796.1">
    <property type="nucleotide sequence ID" value="NZ_BMRK01000001.1"/>
</dbReference>
<dbReference type="SUPFAM" id="SSF55718">
    <property type="entry name" value="SCP-like"/>
    <property type="match status" value="1"/>
</dbReference>
<accession>A0ABQ5SZR6</accession>
<dbReference type="PANTHER" id="PTHR33204">
    <property type="entry name" value="TRANSCRIPTIONAL REGULATOR, MARR FAMILY"/>
    <property type="match status" value="1"/>
</dbReference>
<dbReference type="Gene3D" id="3.30.1050.10">
    <property type="entry name" value="SCP2 sterol-binding domain"/>
    <property type="match status" value="1"/>
</dbReference>
<feature type="domain" description="HTH hxlR-type" evidence="4">
    <location>
        <begin position="8"/>
        <end position="105"/>
    </location>
</feature>
<evidence type="ECO:0000259" key="4">
    <source>
        <dbReference type="PROSITE" id="PS51118"/>
    </source>
</evidence>
<evidence type="ECO:0000313" key="5">
    <source>
        <dbReference type="EMBL" id="GLJ69682.1"/>
    </source>
</evidence>
<keyword evidence="3" id="KW-0804">Transcription</keyword>
<dbReference type="EMBL" id="BSEL01000007">
    <property type="protein sequence ID" value="GLJ69682.1"/>
    <property type="molecule type" value="Genomic_DNA"/>
</dbReference>
<keyword evidence="2" id="KW-0238">DNA-binding</keyword>
<evidence type="ECO:0000256" key="3">
    <source>
        <dbReference type="ARBA" id="ARBA00023163"/>
    </source>
</evidence>
<sequence length="228" mass="25999">MPGYGRYCPVAMASEVIADRWTPLIIRELILGNVRFNDIARGMPGISRSLLVQRLRHLERMGVVETWPSPTGKGNEYHLTAAGKDMERVVDALGRWAVEWLFDDIRPHEIDPVTLTWWMHRRIRPERFPPRRVVIEFHFTAPEPETIWIVLDRGEASVCAQHPGFEADLVVTTTTAALSDVFNGFCHWEKSLADGLIDVAGSPRLVRGLSTWFVWSPFAEAVRERASR</sequence>
<reference evidence="5" key="2">
    <citation type="submission" date="2023-01" db="EMBL/GenBank/DDBJ databases">
        <authorList>
            <person name="Sun Q."/>
            <person name="Evtushenko L."/>
        </authorList>
    </citation>
    <scope>NUCLEOTIDE SEQUENCE</scope>
    <source>
        <strain evidence="5">VKM Ac-1246</strain>
    </source>
</reference>
<dbReference type="Gene3D" id="1.10.10.10">
    <property type="entry name" value="Winged helix-like DNA-binding domain superfamily/Winged helix DNA-binding domain"/>
    <property type="match status" value="1"/>
</dbReference>
<dbReference type="InterPro" id="IPR036527">
    <property type="entry name" value="SCP2_sterol-bd_dom_sf"/>
</dbReference>
<dbReference type="InterPro" id="IPR036388">
    <property type="entry name" value="WH-like_DNA-bd_sf"/>
</dbReference>
<comment type="caution">
    <text evidence="5">The sequence shown here is derived from an EMBL/GenBank/DDBJ whole genome shotgun (WGS) entry which is preliminary data.</text>
</comment>
<evidence type="ECO:0000256" key="1">
    <source>
        <dbReference type="ARBA" id="ARBA00023015"/>
    </source>
</evidence>
<name>A0ABQ5SZR6_9ACTN</name>
<keyword evidence="1" id="KW-0805">Transcription regulation</keyword>
<dbReference type="Pfam" id="PF01638">
    <property type="entry name" value="HxlR"/>
    <property type="match status" value="1"/>
</dbReference>
<organism evidence="5 6">
    <name type="scientific">Nocardioides luteus</name>
    <dbReference type="NCBI Taxonomy" id="1844"/>
    <lineage>
        <taxon>Bacteria</taxon>
        <taxon>Bacillati</taxon>
        <taxon>Actinomycetota</taxon>
        <taxon>Actinomycetes</taxon>
        <taxon>Propionibacteriales</taxon>
        <taxon>Nocardioidaceae</taxon>
        <taxon>Nocardioides</taxon>
    </lineage>
</organism>
<dbReference type="SUPFAM" id="SSF46785">
    <property type="entry name" value="Winged helix' DNA-binding domain"/>
    <property type="match status" value="1"/>
</dbReference>
<gene>
    <name evidence="5" type="ORF">GCM10017579_37180</name>
</gene>
<evidence type="ECO:0000313" key="6">
    <source>
        <dbReference type="Proteomes" id="UP001142292"/>
    </source>
</evidence>